<comment type="subcellular location">
    <subcellularLocation>
        <location evidence="1">Membrane</location>
    </subcellularLocation>
    <subcellularLocation>
        <location evidence="5">Mitochondrion inner membrane</location>
        <topology evidence="5">Multi-pass membrane protein</topology>
    </subcellularLocation>
</comment>
<comment type="similarity">
    <text evidence="5">Belongs to the SURF1 family.</text>
</comment>
<comment type="caution">
    <text evidence="6">The sequence shown here is derived from an EMBL/GenBank/DDBJ whole genome shotgun (WGS) entry which is preliminary data.</text>
</comment>
<accession>A0A9P6Q6L9</accession>
<keyword evidence="5" id="KW-0496">Mitochondrion</keyword>
<dbReference type="GO" id="GO:0005743">
    <property type="term" value="C:mitochondrial inner membrane"/>
    <property type="evidence" value="ECO:0007669"/>
    <property type="project" value="UniProtKB-SubCell"/>
</dbReference>
<comment type="caution">
    <text evidence="5">Lacks conserved residue(s) required for the propagation of feature annotation.</text>
</comment>
<dbReference type="InterPro" id="IPR045214">
    <property type="entry name" value="Surf1/Surf4"/>
</dbReference>
<comment type="function">
    <text evidence="5">Probably involved in the biogenesis of the COX complex.</text>
</comment>
<keyword evidence="7" id="KW-1185">Reference proteome</keyword>
<organism evidence="6 7">
    <name type="scientific">Actinomortierella ambigua</name>
    <dbReference type="NCBI Taxonomy" id="1343610"/>
    <lineage>
        <taxon>Eukaryota</taxon>
        <taxon>Fungi</taxon>
        <taxon>Fungi incertae sedis</taxon>
        <taxon>Mucoromycota</taxon>
        <taxon>Mortierellomycotina</taxon>
        <taxon>Mortierellomycetes</taxon>
        <taxon>Mortierellales</taxon>
        <taxon>Mortierellaceae</taxon>
        <taxon>Actinomortierella</taxon>
    </lineage>
</organism>
<dbReference type="Proteomes" id="UP000807716">
    <property type="component" value="Unassembled WGS sequence"/>
</dbReference>
<dbReference type="Pfam" id="PF02104">
    <property type="entry name" value="SURF1"/>
    <property type="match status" value="1"/>
</dbReference>
<dbReference type="OrthoDB" id="10040024at2759"/>
<dbReference type="CDD" id="cd06662">
    <property type="entry name" value="SURF1"/>
    <property type="match status" value="1"/>
</dbReference>
<feature type="transmembrane region" description="Helical" evidence="5">
    <location>
        <begin position="306"/>
        <end position="325"/>
    </location>
</feature>
<sequence length="342" mass="38369">MASLARTAGAVSRTQSTALYSGHSRTVLARHVSSMRTPTPIANHIGLLRTPATPYRPTATALPSLTLTGPTAAPYSTLHQAAYAQSGRGRRWTPMAIALAMCPIITFGLGTWQVQRLRWKTDLIEMLEDRMALEAIPLPRKVNLDALEDFEYRKVRVTGRFRHDQEMLLGPRTRGDGQPGYFLITPLERTGGASKILVRRGWVPRDKKDPATRLEGLTEGEVTLEGLLRSGEQRSSSYFVPENKPDKNEWYSLDVKTMAELAGAQPVVVETILTTPDHMIKSELIDKNLPVGRSPIVEVRNHHKEYIFTWYTLCAATSVMLYMLVRRPPLPKKQPQMLPRHV</sequence>
<dbReference type="AlphaFoldDB" id="A0A9P6Q6L9"/>
<keyword evidence="2 5" id="KW-0812">Transmembrane</keyword>
<dbReference type="EMBL" id="JAAAJB010000294">
    <property type="protein sequence ID" value="KAG0259168.1"/>
    <property type="molecule type" value="Genomic_DNA"/>
</dbReference>
<dbReference type="PANTHER" id="PTHR23427">
    <property type="entry name" value="SURFEIT LOCUS PROTEIN"/>
    <property type="match status" value="1"/>
</dbReference>
<proteinExistence type="inferred from homology"/>
<evidence type="ECO:0000256" key="4">
    <source>
        <dbReference type="ARBA" id="ARBA00023136"/>
    </source>
</evidence>
<name>A0A9P6Q6L9_9FUNG</name>
<evidence type="ECO:0000256" key="2">
    <source>
        <dbReference type="ARBA" id="ARBA00022692"/>
    </source>
</evidence>
<evidence type="ECO:0000313" key="6">
    <source>
        <dbReference type="EMBL" id="KAG0259168.1"/>
    </source>
</evidence>
<protein>
    <recommendedName>
        <fullName evidence="5">SURF1-like protein</fullName>
    </recommendedName>
</protein>
<dbReference type="PANTHER" id="PTHR23427:SF2">
    <property type="entry name" value="SURFEIT LOCUS PROTEIN 1"/>
    <property type="match status" value="1"/>
</dbReference>
<evidence type="ECO:0000313" key="7">
    <source>
        <dbReference type="Proteomes" id="UP000807716"/>
    </source>
</evidence>
<keyword evidence="3 5" id="KW-1133">Transmembrane helix</keyword>
<dbReference type="PROSITE" id="PS50895">
    <property type="entry name" value="SURF1"/>
    <property type="match status" value="1"/>
</dbReference>
<evidence type="ECO:0000256" key="3">
    <source>
        <dbReference type="ARBA" id="ARBA00022989"/>
    </source>
</evidence>
<evidence type="ECO:0000256" key="5">
    <source>
        <dbReference type="RuleBase" id="RU363076"/>
    </source>
</evidence>
<dbReference type="InterPro" id="IPR002994">
    <property type="entry name" value="Surf1/Shy1"/>
</dbReference>
<gene>
    <name evidence="6" type="primary">SHY1</name>
    <name evidence="6" type="ORF">DFQ27_004210</name>
</gene>
<reference evidence="6" key="1">
    <citation type="journal article" date="2020" name="Fungal Divers.">
        <title>Resolving the Mortierellaceae phylogeny through synthesis of multi-gene phylogenetics and phylogenomics.</title>
        <authorList>
            <person name="Vandepol N."/>
            <person name="Liber J."/>
            <person name="Desiro A."/>
            <person name="Na H."/>
            <person name="Kennedy M."/>
            <person name="Barry K."/>
            <person name="Grigoriev I.V."/>
            <person name="Miller A.N."/>
            <person name="O'Donnell K."/>
            <person name="Stajich J.E."/>
            <person name="Bonito G."/>
        </authorList>
    </citation>
    <scope>NUCLEOTIDE SEQUENCE</scope>
    <source>
        <strain evidence="6">BC1065</strain>
    </source>
</reference>
<keyword evidence="5" id="KW-0999">Mitochondrion inner membrane</keyword>
<dbReference type="GO" id="GO:0033617">
    <property type="term" value="P:mitochondrial respiratory chain complex IV assembly"/>
    <property type="evidence" value="ECO:0007669"/>
    <property type="project" value="TreeGrafter"/>
</dbReference>
<evidence type="ECO:0000256" key="1">
    <source>
        <dbReference type="ARBA" id="ARBA00004370"/>
    </source>
</evidence>
<keyword evidence="4 5" id="KW-0472">Membrane</keyword>